<keyword evidence="3" id="KW-1185">Reference proteome</keyword>
<dbReference type="Proteomes" id="UP000018851">
    <property type="component" value="Chromosome"/>
</dbReference>
<organism evidence="2 3">
    <name type="scientific">Sphingomonas sanxanigenens DSM 19645 = NX02</name>
    <dbReference type="NCBI Taxonomy" id="1123269"/>
    <lineage>
        <taxon>Bacteria</taxon>
        <taxon>Pseudomonadati</taxon>
        <taxon>Pseudomonadota</taxon>
        <taxon>Alphaproteobacteria</taxon>
        <taxon>Sphingomonadales</taxon>
        <taxon>Sphingomonadaceae</taxon>
        <taxon>Sphingomonas</taxon>
    </lineage>
</organism>
<dbReference type="RefSeq" id="WP_025291577.1">
    <property type="nucleotide sequence ID" value="NZ_CP006644.1"/>
</dbReference>
<dbReference type="Pfam" id="PF07110">
    <property type="entry name" value="EthD"/>
    <property type="match status" value="1"/>
</dbReference>
<dbReference type="HOGENOM" id="CLU_115019_2_1_5"/>
<dbReference type="EMBL" id="CP006644">
    <property type="protein sequence ID" value="AHE53313.1"/>
    <property type="molecule type" value="Genomic_DNA"/>
</dbReference>
<dbReference type="OrthoDB" id="2613214at2"/>
<dbReference type="PATRIC" id="fig|1123269.5.peg.1550"/>
<dbReference type="NCBIfam" id="TIGR02118">
    <property type="entry name" value="EthD family reductase"/>
    <property type="match status" value="1"/>
</dbReference>
<evidence type="ECO:0000313" key="3">
    <source>
        <dbReference type="Proteomes" id="UP000018851"/>
    </source>
</evidence>
<protein>
    <recommendedName>
        <fullName evidence="1">EthD domain-containing protein</fullName>
    </recommendedName>
</protein>
<dbReference type="Gene3D" id="3.30.70.100">
    <property type="match status" value="1"/>
</dbReference>
<dbReference type="SUPFAM" id="SSF54909">
    <property type="entry name" value="Dimeric alpha+beta barrel"/>
    <property type="match status" value="1"/>
</dbReference>
<dbReference type="eggNOG" id="ENOG5032YK3">
    <property type="taxonomic scope" value="Bacteria"/>
</dbReference>
<evidence type="ECO:0000259" key="1">
    <source>
        <dbReference type="Pfam" id="PF07110"/>
    </source>
</evidence>
<feature type="domain" description="EthD" evidence="1">
    <location>
        <begin position="12"/>
        <end position="102"/>
    </location>
</feature>
<dbReference type="KEGG" id="ssan:NX02_07945"/>
<accession>W0AAG1</accession>
<dbReference type="GO" id="GO:0016491">
    <property type="term" value="F:oxidoreductase activity"/>
    <property type="evidence" value="ECO:0007669"/>
    <property type="project" value="InterPro"/>
</dbReference>
<evidence type="ECO:0000313" key="2">
    <source>
        <dbReference type="EMBL" id="AHE53313.1"/>
    </source>
</evidence>
<sequence>MIKSIALLRRRADLSREAFVDYYERHHAPLILSLMPGIVDYRRNFAVFDGAFVNEGAAPFDFDVVTELWFADRAAYDAAIAVATAPDVAARIAADEENFLDRTGTRMFVVEERRSATAPAMPASCHP</sequence>
<reference evidence="2 3" key="1">
    <citation type="submission" date="2013-07" db="EMBL/GenBank/DDBJ databases">
        <title>Completed genome of Sphingomonas sanxanigenens NX02.</title>
        <authorList>
            <person name="Ma T."/>
            <person name="Huang H."/>
            <person name="Wu M."/>
            <person name="Li X."/>
            <person name="Li G."/>
        </authorList>
    </citation>
    <scope>NUCLEOTIDE SEQUENCE [LARGE SCALE GENOMIC DNA]</scope>
    <source>
        <strain evidence="2 3">NX02</strain>
    </source>
</reference>
<dbReference type="InterPro" id="IPR011008">
    <property type="entry name" value="Dimeric_a/b-barrel"/>
</dbReference>
<gene>
    <name evidence="2" type="ORF">NX02_07945</name>
</gene>
<dbReference type="InterPro" id="IPR009799">
    <property type="entry name" value="EthD_dom"/>
</dbReference>
<name>W0AAG1_9SPHN</name>
<dbReference type="STRING" id="1123269.NX02_07945"/>
<proteinExistence type="predicted"/>
<dbReference type="AlphaFoldDB" id="W0AAG1"/>